<keyword evidence="3" id="KW-1185">Reference proteome</keyword>
<dbReference type="InterPro" id="IPR050662">
    <property type="entry name" value="Sec-metab_biosynth-thioest"/>
</dbReference>
<dbReference type="EMBL" id="VIFM01000180">
    <property type="protein sequence ID" value="TQF11579.1"/>
    <property type="molecule type" value="Genomic_DNA"/>
</dbReference>
<dbReference type="AlphaFoldDB" id="A0A540WRE7"/>
<gene>
    <name evidence="2" type="ORF">FJV41_33450</name>
</gene>
<name>A0A540WRE7_9BACT</name>
<dbReference type="PANTHER" id="PTHR23131:SF0">
    <property type="entry name" value="ENDORIBONUCLEASE LACTB2"/>
    <property type="match status" value="1"/>
</dbReference>
<dbReference type="InterPro" id="IPR015797">
    <property type="entry name" value="NUDIX_hydrolase-like_dom_sf"/>
</dbReference>
<evidence type="ECO:0000313" key="2">
    <source>
        <dbReference type="EMBL" id="TQF11579.1"/>
    </source>
</evidence>
<dbReference type="InterPro" id="IPR000086">
    <property type="entry name" value="NUDIX_hydrolase_dom"/>
</dbReference>
<dbReference type="InterPro" id="IPR036388">
    <property type="entry name" value="WH-like_DNA-bd_sf"/>
</dbReference>
<dbReference type="PROSITE" id="PS51462">
    <property type="entry name" value="NUDIX"/>
    <property type="match status" value="1"/>
</dbReference>
<dbReference type="Pfam" id="PF17778">
    <property type="entry name" value="WHD_BLACT"/>
    <property type="match status" value="1"/>
</dbReference>
<proteinExistence type="predicted"/>
<dbReference type="SUPFAM" id="SSF55811">
    <property type="entry name" value="Nudix"/>
    <property type="match status" value="1"/>
</dbReference>
<feature type="domain" description="Nudix hydrolase" evidence="1">
    <location>
        <begin position="20"/>
        <end position="211"/>
    </location>
</feature>
<comment type="caution">
    <text evidence="2">The sequence shown here is derived from an EMBL/GenBank/DDBJ whole genome shotgun (WGS) entry which is preliminary data.</text>
</comment>
<accession>A0A540WRE7</accession>
<dbReference type="Pfam" id="PF00753">
    <property type="entry name" value="Lactamase_B"/>
    <property type="match status" value="1"/>
</dbReference>
<dbReference type="InterPro" id="IPR041516">
    <property type="entry name" value="LACTB2_WH"/>
</dbReference>
<dbReference type="RefSeq" id="WP_141646657.1">
    <property type="nucleotide sequence ID" value="NZ_VIFM01000180.1"/>
</dbReference>
<dbReference type="Gene3D" id="3.60.15.10">
    <property type="entry name" value="Ribonuclease Z/Hydroxyacylglutathione hydrolase-like"/>
    <property type="match status" value="1"/>
</dbReference>
<organism evidence="2 3">
    <name type="scientific">Myxococcus llanfairpwllgwyngyllgogerychwyrndrobwllllantysiliogogogochensis</name>
    <dbReference type="NCBI Taxonomy" id="2590453"/>
    <lineage>
        <taxon>Bacteria</taxon>
        <taxon>Pseudomonadati</taxon>
        <taxon>Myxococcota</taxon>
        <taxon>Myxococcia</taxon>
        <taxon>Myxococcales</taxon>
        <taxon>Cystobacterineae</taxon>
        <taxon>Myxococcaceae</taxon>
        <taxon>Myxococcus</taxon>
    </lineage>
</organism>
<dbReference type="InterPro" id="IPR036866">
    <property type="entry name" value="RibonucZ/Hydroxyglut_hydro"/>
</dbReference>
<sequence length="510" mass="55102">MSERLPGLGLGLDLSHVPAEPRASAVALLYRRVGPGVEVYWVKRGKALAFAGGFYAFPGGKLDKADADVPVRGVSGEEAALRSAAARELFEEAGVLMAEGAEALSQEKQDALRKALLAGQRGWGELLQGEGLALRAEDFRVAGRWITPHAVPVRFDTHFYLVELPPHARTELWPGELSEGAWVSPALALARWGDGSALLHPPAVHALQVLGTFTDEADARARLATPPYCPGYIAQRIEFQQGVRVVALETPTLPPATHTNAYVLGNGELLLVDPGSGDVKQYAKLLSLVAGLKADGLKPVAVVLTHHHGDHVGGARAVKERLGIPLWCHAKTAEWLDFPVERLLEDGEVLELAGEVPQRWRVLHTPGHARGHICLVDERSRAAVVGDMVAGVGSIVIDPPEGNMRDYLTQLARLRDWPVGTLYPAHGQPLPDGPAKLQEYLNHRAQREALILQAVPPEGVTLAQVVERAYADTPPLLHPVAERSALATLEKLVAEGRVREESLQYFRIGA</sequence>
<dbReference type="PANTHER" id="PTHR23131">
    <property type="entry name" value="ENDORIBONUCLEASE LACTB2"/>
    <property type="match status" value="1"/>
</dbReference>
<evidence type="ECO:0000313" key="3">
    <source>
        <dbReference type="Proteomes" id="UP000315369"/>
    </source>
</evidence>
<protein>
    <submittedName>
        <fullName evidence="2">MBL fold metallo-hydrolase</fullName>
    </submittedName>
</protein>
<dbReference type="Proteomes" id="UP000315369">
    <property type="component" value="Unassembled WGS sequence"/>
</dbReference>
<dbReference type="Gene3D" id="1.10.10.10">
    <property type="entry name" value="Winged helix-like DNA-binding domain superfamily/Winged helix DNA-binding domain"/>
    <property type="match status" value="1"/>
</dbReference>
<dbReference type="Gene3D" id="3.90.79.10">
    <property type="entry name" value="Nucleoside Triphosphate Pyrophosphohydrolase"/>
    <property type="match status" value="1"/>
</dbReference>
<dbReference type="GO" id="GO:0016787">
    <property type="term" value="F:hydrolase activity"/>
    <property type="evidence" value="ECO:0007669"/>
    <property type="project" value="UniProtKB-KW"/>
</dbReference>
<dbReference type="InterPro" id="IPR001279">
    <property type="entry name" value="Metallo-B-lactamas"/>
</dbReference>
<dbReference type="OrthoDB" id="9784009at2"/>
<evidence type="ECO:0000259" key="1">
    <source>
        <dbReference type="PROSITE" id="PS51462"/>
    </source>
</evidence>
<keyword evidence="2" id="KW-0378">Hydrolase</keyword>
<dbReference type="SUPFAM" id="SSF56281">
    <property type="entry name" value="Metallo-hydrolase/oxidoreductase"/>
    <property type="match status" value="1"/>
</dbReference>
<reference evidence="2 3" key="1">
    <citation type="submission" date="2019-06" db="EMBL/GenBank/DDBJ databases">
        <authorList>
            <person name="Livingstone P."/>
            <person name="Whitworth D."/>
        </authorList>
    </citation>
    <scope>NUCLEOTIDE SEQUENCE [LARGE SCALE GENOMIC DNA]</scope>
    <source>
        <strain evidence="2 3">AM401</strain>
    </source>
</reference>
<dbReference type="CDD" id="cd18870">
    <property type="entry name" value="NUDIX_AcylCoAdiphos_Nudt19"/>
    <property type="match status" value="1"/>
</dbReference>
<dbReference type="SMART" id="SM00849">
    <property type="entry name" value="Lactamase_B"/>
    <property type="match status" value="1"/>
</dbReference>